<dbReference type="Proteomes" id="UP001290462">
    <property type="component" value="Unassembled WGS sequence"/>
</dbReference>
<dbReference type="InterPro" id="IPR036938">
    <property type="entry name" value="PAP2/HPO_sf"/>
</dbReference>
<keyword evidence="1" id="KW-0472">Membrane</keyword>
<dbReference type="InterPro" id="IPR000326">
    <property type="entry name" value="PAP2/HPO"/>
</dbReference>
<gene>
    <name evidence="3" type="ORF">RAK27_15325</name>
</gene>
<evidence type="ECO:0000256" key="1">
    <source>
        <dbReference type="SAM" id="Phobius"/>
    </source>
</evidence>
<comment type="caution">
    <text evidence="3">The sequence shown here is derived from an EMBL/GenBank/DDBJ whole genome shotgun (WGS) entry which is preliminary data.</text>
</comment>
<dbReference type="SUPFAM" id="SSF48317">
    <property type="entry name" value="Acid phosphatase/Vanadium-dependent haloperoxidase"/>
    <property type="match status" value="1"/>
</dbReference>
<keyword evidence="1" id="KW-1133">Transmembrane helix</keyword>
<feature type="transmembrane region" description="Helical" evidence="1">
    <location>
        <begin position="55"/>
        <end position="81"/>
    </location>
</feature>
<sequence length="222" mass="25336">MNHYQKKWVFASLLALLGFGFVASSVMLKATWVLTFDQNLTTLIRDPITTGKSNFYLPITQFGSVKLIIFMGFIFCLFLIFRKKDWGNACWFVVNLAIGAGLLNLTMKNIFRRPRPIIEHLVNENTFSFPSGHAMGSMVFYFSVAFILCQFIRSNKLQIIVCLIASFMIVSIGMSRIYAGVHFPSDILGGYLLAFSWMALALAYYEKWSQWFQSKALQLLAK</sequence>
<name>A0AAW9K5K2_CARML</name>
<feature type="transmembrane region" description="Helical" evidence="1">
    <location>
        <begin position="187"/>
        <end position="205"/>
    </location>
</feature>
<reference evidence="3" key="1">
    <citation type="submission" date="2023-08" db="EMBL/GenBank/DDBJ databases">
        <title>Genomic characterization of piscicolin 126 produced by Carnobacterium maltaromaticum CM22 strain isolated from salmon (Salmo salar).</title>
        <authorList>
            <person name="Gonzalez-Gragera E."/>
            <person name="Garcia-Lopez J.D."/>
            <person name="Teso-Perez C."/>
            <person name="Gimenez-Hernandez I."/>
            <person name="Peralta-Sanchez J.M."/>
            <person name="Valdivia E."/>
            <person name="Montalban-Lopez M."/>
            <person name="Martin-Platero A.M."/>
            <person name="Banos A."/>
            <person name="Martinez-Bueno M."/>
        </authorList>
    </citation>
    <scope>NUCLEOTIDE SEQUENCE</scope>
    <source>
        <strain evidence="3">CM22</strain>
    </source>
</reference>
<accession>A0AAW9K5K2</accession>
<keyword evidence="1" id="KW-0812">Transmembrane</keyword>
<feature type="transmembrane region" description="Helical" evidence="1">
    <location>
        <begin position="127"/>
        <end position="148"/>
    </location>
</feature>
<evidence type="ECO:0000313" key="4">
    <source>
        <dbReference type="Proteomes" id="UP001290462"/>
    </source>
</evidence>
<dbReference type="SMART" id="SM00014">
    <property type="entry name" value="acidPPc"/>
    <property type="match status" value="1"/>
</dbReference>
<dbReference type="PANTHER" id="PTHR14969:SF13">
    <property type="entry name" value="AT30094P"/>
    <property type="match status" value="1"/>
</dbReference>
<feature type="transmembrane region" description="Helical" evidence="1">
    <location>
        <begin position="88"/>
        <end position="107"/>
    </location>
</feature>
<dbReference type="AlphaFoldDB" id="A0AAW9K5K2"/>
<feature type="domain" description="Phosphatidic acid phosphatase type 2/haloperoxidase" evidence="2">
    <location>
        <begin position="90"/>
        <end position="202"/>
    </location>
</feature>
<dbReference type="Pfam" id="PF01569">
    <property type="entry name" value="PAP2"/>
    <property type="match status" value="1"/>
</dbReference>
<feature type="transmembrane region" description="Helical" evidence="1">
    <location>
        <begin position="160"/>
        <end position="181"/>
    </location>
</feature>
<protein>
    <submittedName>
        <fullName evidence="3">Phosphatase PAP2 family protein</fullName>
    </submittedName>
</protein>
<dbReference type="PANTHER" id="PTHR14969">
    <property type="entry name" value="SPHINGOSINE-1-PHOSPHATE PHOSPHOHYDROLASE"/>
    <property type="match status" value="1"/>
</dbReference>
<dbReference type="Gene3D" id="1.20.144.10">
    <property type="entry name" value="Phosphatidic acid phosphatase type 2/haloperoxidase"/>
    <property type="match status" value="2"/>
</dbReference>
<evidence type="ECO:0000313" key="3">
    <source>
        <dbReference type="EMBL" id="MDZ5760006.1"/>
    </source>
</evidence>
<proteinExistence type="predicted"/>
<dbReference type="RefSeq" id="WP_010050217.1">
    <property type="nucleotide sequence ID" value="NZ_CAJGUR010000007.1"/>
</dbReference>
<dbReference type="CDD" id="cd03392">
    <property type="entry name" value="PAP2_like_2"/>
    <property type="match status" value="1"/>
</dbReference>
<evidence type="ECO:0000259" key="2">
    <source>
        <dbReference type="SMART" id="SM00014"/>
    </source>
</evidence>
<dbReference type="EMBL" id="JAVBVO010000005">
    <property type="protein sequence ID" value="MDZ5760006.1"/>
    <property type="molecule type" value="Genomic_DNA"/>
</dbReference>
<organism evidence="3 4">
    <name type="scientific">Carnobacterium maltaromaticum</name>
    <name type="common">Carnobacterium piscicola</name>
    <dbReference type="NCBI Taxonomy" id="2751"/>
    <lineage>
        <taxon>Bacteria</taxon>
        <taxon>Bacillati</taxon>
        <taxon>Bacillota</taxon>
        <taxon>Bacilli</taxon>
        <taxon>Lactobacillales</taxon>
        <taxon>Carnobacteriaceae</taxon>
        <taxon>Carnobacterium</taxon>
    </lineage>
</organism>